<evidence type="ECO:0000313" key="1">
    <source>
        <dbReference type="EMBL" id="KAL3871145.1"/>
    </source>
</evidence>
<gene>
    <name evidence="1" type="ORF">ACJMK2_039162</name>
</gene>
<evidence type="ECO:0000313" key="2">
    <source>
        <dbReference type="Proteomes" id="UP001634394"/>
    </source>
</evidence>
<protein>
    <submittedName>
        <fullName evidence="1">Uncharacterized protein</fullName>
    </submittedName>
</protein>
<dbReference type="AlphaFoldDB" id="A0ABD3WB65"/>
<name>A0ABD3WB65_SINWO</name>
<proteinExistence type="predicted"/>
<comment type="caution">
    <text evidence="1">The sequence shown here is derived from an EMBL/GenBank/DDBJ whole genome shotgun (WGS) entry which is preliminary data.</text>
</comment>
<organism evidence="1 2">
    <name type="scientific">Sinanodonta woodiana</name>
    <name type="common">Chinese pond mussel</name>
    <name type="synonym">Anodonta woodiana</name>
    <dbReference type="NCBI Taxonomy" id="1069815"/>
    <lineage>
        <taxon>Eukaryota</taxon>
        <taxon>Metazoa</taxon>
        <taxon>Spiralia</taxon>
        <taxon>Lophotrochozoa</taxon>
        <taxon>Mollusca</taxon>
        <taxon>Bivalvia</taxon>
        <taxon>Autobranchia</taxon>
        <taxon>Heteroconchia</taxon>
        <taxon>Palaeoheterodonta</taxon>
        <taxon>Unionida</taxon>
        <taxon>Unionoidea</taxon>
        <taxon>Unionidae</taxon>
        <taxon>Unioninae</taxon>
        <taxon>Sinanodonta</taxon>
    </lineage>
</organism>
<accession>A0ABD3WB65</accession>
<sequence>MKKNKRQAMLVTLKPNHTFVVLISENGDQLLLDSHLHYSSENRTYHETLVKSGTGAAIAFLPSGTSPQWLIEDYPAIINSSSSYGEITQIIPKN</sequence>
<dbReference type="Proteomes" id="UP001634394">
    <property type="component" value="Unassembled WGS sequence"/>
</dbReference>
<dbReference type="EMBL" id="JBJQND010000007">
    <property type="protein sequence ID" value="KAL3871145.1"/>
    <property type="molecule type" value="Genomic_DNA"/>
</dbReference>
<keyword evidence="2" id="KW-1185">Reference proteome</keyword>
<reference evidence="1 2" key="1">
    <citation type="submission" date="2024-11" db="EMBL/GenBank/DDBJ databases">
        <title>Chromosome-level genome assembly of the freshwater bivalve Anodonta woodiana.</title>
        <authorList>
            <person name="Chen X."/>
        </authorList>
    </citation>
    <scope>NUCLEOTIDE SEQUENCE [LARGE SCALE GENOMIC DNA]</scope>
    <source>
        <strain evidence="1">MN2024</strain>
        <tissue evidence="1">Gills</tissue>
    </source>
</reference>